<gene>
    <name evidence="1" type="ORF">QO006_000521</name>
</gene>
<sequence length="243" mass="26008">MKTVLKFYGWDAVNPSRERARRFEQLLTVLDNAGLAPDIFRFGDGPEADPCAREAFLVRLAEGRRSDLPTLGRQANPAYDVGLGITGMSEQVTRLVFADVTAGRRPELFTLGSALAGVLHPAFGGLGYGAEPAPLDRMLAMTGSELRRHGLDGLAVRSWFGPDLMAVLDPGPLEAEGAVLTPTAWGGLEADLVPEPWQAAPGVLADAKTRLDGALRAQGLLGEYSHPLLKKAAPGWDRVTSRL</sequence>
<name>A0ABT9M955_9DEIO</name>
<organism evidence="1 2">
    <name type="scientific">Deinococcus enclensis</name>
    <dbReference type="NCBI Taxonomy" id="1049582"/>
    <lineage>
        <taxon>Bacteria</taxon>
        <taxon>Thermotogati</taxon>
        <taxon>Deinococcota</taxon>
        <taxon>Deinococci</taxon>
        <taxon>Deinococcales</taxon>
        <taxon>Deinococcaceae</taxon>
        <taxon>Deinococcus</taxon>
    </lineage>
</organism>
<accession>A0ABT9M955</accession>
<proteinExistence type="predicted"/>
<dbReference type="EMBL" id="JAURUR010000001">
    <property type="protein sequence ID" value="MDP9763108.1"/>
    <property type="molecule type" value="Genomic_DNA"/>
</dbReference>
<dbReference type="RefSeq" id="WP_307463869.1">
    <property type="nucleotide sequence ID" value="NZ_JAURUR010000001.1"/>
</dbReference>
<protein>
    <submittedName>
        <fullName evidence="1">Uncharacterized protein</fullName>
    </submittedName>
</protein>
<comment type="caution">
    <text evidence="1">The sequence shown here is derived from an EMBL/GenBank/DDBJ whole genome shotgun (WGS) entry which is preliminary data.</text>
</comment>
<dbReference type="Proteomes" id="UP001232163">
    <property type="component" value="Unassembled WGS sequence"/>
</dbReference>
<evidence type="ECO:0000313" key="1">
    <source>
        <dbReference type="EMBL" id="MDP9763108.1"/>
    </source>
</evidence>
<evidence type="ECO:0000313" key="2">
    <source>
        <dbReference type="Proteomes" id="UP001232163"/>
    </source>
</evidence>
<reference evidence="1 2" key="1">
    <citation type="submission" date="2023-07" db="EMBL/GenBank/DDBJ databases">
        <title>Genomic Encyclopedia of Type Strains, Phase IV (KMG-IV): sequencing the most valuable type-strain genomes for metagenomic binning, comparative biology and taxonomic classification.</title>
        <authorList>
            <person name="Goeker M."/>
        </authorList>
    </citation>
    <scope>NUCLEOTIDE SEQUENCE [LARGE SCALE GENOMIC DNA]</scope>
    <source>
        <strain evidence="1 2">NIO-1023</strain>
    </source>
</reference>
<keyword evidence="2" id="KW-1185">Reference proteome</keyword>